<proteinExistence type="predicted"/>
<dbReference type="RefSeq" id="WP_015363243.1">
    <property type="nucleotide sequence ID" value="NZ_QKZR01000003.1"/>
</dbReference>
<sequence length="216" mass="25045">MFKLTNLFSRKSKGLNLVIDPNGMHNIGGKPPTNFIAPKLEQSPLVYIGCISKKESYLKDLEFDLHLCCPMFIDLRTPLFMNYSEPLAPQVIYENVATDFFPLFDDIKPTDYIEYSELHFNFDQSKDHSIDEFFIGKIGHSGTPQWIREEDWPSCPISGNKMKFLCQFSDIDDSEVVHGEEVLEKEDFLSYLNFAHGYLYLFYDADSKVVAYLNQY</sequence>
<gene>
    <name evidence="1" type="ORF">LX97_02072</name>
</gene>
<organism evidence="1 2">
    <name type="scientific">Nonlabens dokdonensis</name>
    <dbReference type="NCBI Taxonomy" id="328515"/>
    <lineage>
        <taxon>Bacteria</taxon>
        <taxon>Pseudomonadati</taxon>
        <taxon>Bacteroidota</taxon>
        <taxon>Flavobacteriia</taxon>
        <taxon>Flavobacteriales</taxon>
        <taxon>Flavobacteriaceae</taxon>
        <taxon>Nonlabens</taxon>
    </lineage>
</organism>
<name>A0ABX5PWZ5_9FLAO</name>
<comment type="caution">
    <text evidence="1">The sequence shown here is derived from an EMBL/GenBank/DDBJ whole genome shotgun (WGS) entry which is preliminary data.</text>
</comment>
<keyword evidence="2" id="KW-1185">Reference proteome</keyword>
<dbReference type="Proteomes" id="UP000248584">
    <property type="component" value="Unassembled WGS sequence"/>
</dbReference>
<evidence type="ECO:0000313" key="2">
    <source>
        <dbReference type="Proteomes" id="UP000248584"/>
    </source>
</evidence>
<reference evidence="1 2" key="1">
    <citation type="submission" date="2018-06" db="EMBL/GenBank/DDBJ databases">
        <title>Genomic Encyclopedia of Archaeal and Bacterial Type Strains, Phase II (KMG-II): from individual species to whole genera.</title>
        <authorList>
            <person name="Goeker M."/>
        </authorList>
    </citation>
    <scope>NUCLEOTIDE SEQUENCE [LARGE SCALE GENOMIC DNA]</scope>
    <source>
        <strain evidence="1 2">DSM 17205</strain>
    </source>
</reference>
<protein>
    <recommendedName>
        <fullName evidence="3">DUF1963 domain-containing protein</fullName>
    </recommendedName>
</protein>
<evidence type="ECO:0008006" key="3">
    <source>
        <dbReference type="Google" id="ProtNLM"/>
    </source>
</evidence>
<evidence type="ECO:0000313" key="1">
    <source>
        <dbReference type="EMBL" id="PZX39718.1"/>
    </source>
</evidence>
<dbReference type="EMBL" id="QKZR01000003">
    <property type="protein sequence ID" value="PZX39718.1"/>
    <property type="molecule type" value="Genomic_DNA"/>
</dbReference>
<accession>A0ABX5PWZ5</accession>